<evidence type="ECO:0000313" key="3">
    <source>
        <dbReference type="Proteomes" id="UP000204551"/>
    </source>
</evidence>
<evidence type="ECO:0000313" key="2">
    <source>
        <dbReference type="EMBL" id="ASO05836.1"/>
    </source>
</evidence>
<dbReference type="AlphaFoldDB" id="A0A221UXJ4"/>
<sequence>MKYYFNKTLNEDFDKVIEKVTEELKNEGFGILTEIDVKETLKKKLDVDFKKYKILGACNPPYAHKALEAEDKIGTMLPCNVIVQEIEEGTVEVAAVNPMASMQAVENEQLKEVAEEITNRLEHVIDKL</sequence>
<dbReference type="CDD" id="cd14797">
    <property type="entry name" value="DUF302"/>
    <property type="match status" value="1"/>
</dbReference>
<protein>
    <recommendedName>
        <fullName evidence="1">DUF302 domain-containing protein</fullName>
    </recommendedName>
</protein>
<dbReference type="SUPFAM" id="SSF103247">
    <property type="entry name" value="TT1751-like"/>
    <property type="match status" value="1"/>
</dbReference>
<dbReference type="EMBL" id="CP022515">
    <property type="protein sequence ID" value="ASO05836.1"/>
    <property type="molecule type" value="Genomic_DNA"/>
</dbReference>
<dbReference type="Pfam" id="PF03625">
    <property type="entry name" value="DUF302"/>
    <property type="match status" value="1"/>
</dbReference>
<gene>
    <name evidence="2" type="ORF">AREALGSMS7_02388</name>
</gene>
<evidence type="ECO:0000259" key="1">
    <source>
        <dbReference type="Pfam" id="PF03625"/>
    </source>
</evidence>
<proteinExistence type="predicted"/>
<dbReference type="Proteomes" id="UP000204551">
    <property type="component" value="Chromosome"/>
</dbReference>
<dbReference type="RefSeq" id="WP_093978480.1">
    <property type="nucleotide sequence ID" value="NZ_CP022515.1"/>
</dbReference>
<accession>A0A221UXJ4</accession>
<dbReference type="Gene3D" id="3.30.310.70">
    <property type="entry name" value="TT1751-like domain"/>
    <property type="match status" value="1"/>
</dbReference>
<feature type="domain" description="DUF302" evidence="1">
    <location>
        <begin position="35"/>
        <end position="98"/>
    </location>
</feature>
<reference evidence="2 3" key="1">
    <citation type="submission" date="2017-07" db="EMBL/GenBank/DDBJ databases">
        <title>Genome Sequence of Arenibacter algicola Strain SMS7 Isolated from a culture of the Diatom Skeletonema marinoi.</title>
        <authorList>
            <person name="Topel M."/>
            <person name="Pinder M.I.M."/>
            <person name="Johansson O.N."/>
            <person name="Kourtchenko O."/>
            <person name="Godhe A."/>
            <person name="Clarke A.K."/>
        </authorList>
    </citation>
    <scope>NUCLEOTIDE SEQUENCE [LARGE SCALE GENOMIC DNA]</scope>
    <source>
        <strain evidence="2 3">SMS7</strain>
    </source>
</reference>
<dbReference type="InterPro" id="IPR016796">
    <property type="entry name" value="UCP021774"/>
</dbReference>
<dbReference type="KEGG" id="aalg:AREALGSMS7_02388"/>
<dbReference type="InterPro" id="IPR005180">
    <property type="entry name" value="DUF302"/>
</dbReference>
<organism evidence="2 3">
    <name type="scientific">Arenibacter algicola</name>
    <dbReference type="NCBI Taxonomy" id="616991"/>
    <lineage>
        <taxon>Bacteria</taxon>
        <taxon>Pseudomonadati</taxon>
        <taxon>Bacteroidota</taxon>
        <taxon>Flavobacteriia</taxon>
        <taxon>Flavobacteriales</taxon>
        <taxon>Flavobacteriaceae</taxon>
        <taxon>Arenibacter</taxon>
    </lineage>
</organism>
<name>A0A221UXJ4_9FLAO</name>
<dbReference type="PIRSF" id="PIRSF021774">
    <property type="entry name" value="UCP021774"/>
    <property type="match status" value="1"/>
</dbReference>
<dbReference type="PANTHER" id="PTHR38342">
    <property type="entry name" value="SLR5037 PROTEIN"/>
    <property type="match status" value="1"/>
</dbReference>
<dbReference type="PANTHER" id="PTHR38342:SF1">
    <property type="entry name" value="SLR5037 PROTEIN"/>
    <property type="match status" value="1"/>
</dbReference>
<dbReference type="InterPro" id="IPR035923">
    <property type="entry name" value="TT1751-like_sf"/>
</dbReference>